<evidence type="ECO:0000256" key="1">
    <source>
        <dbReference type="SAM" id="MobiDB-lite"/>
    </source>
</evidence>
<dbReference type="EMBL" id="CP015249">
    <property type="protein sequence ID" value="ANB18812.1"/>
    <property type="molecule type" value="Genomic_DNA"/>
</dbReference>
<gene>
    <name evidence="2" type="ORF">I596_2818</name>
</gene>
<dbReference type="KEGG" id="dko:I596_2818"/>
<dbReference type="AlphaFoldDB" id="A0A167H434"/>
<reference evidence="2 3" key="1">
    <citation type="submission" date="2016-04" db="EMBL/GenBank/DDBJ databases">
        <title>Complete genome sequence of Dokdonella koreensis DS-123T.</title>
        <authorList>
            <person name="Kim J.F."/>
            <person name="Lee H."/>
            <person name="Kwak M.-J."/>
        </authorList>
    </citation>
    <scope>NUCLEOTIDE SEQUENCE [LARGE SCALE GENOMIC DNA]</scope>
    <source>
        <strain evidence="2 3">DS-123</strain>
    </source>
</reference>
<sequence length="132" mass="13658">MQCLRRTIAAAARADAAPCPARCTRPALRPGPAAADRRPSDGAVAAVPLRRWCHSPPPGRPGFARWPGCLFRAAPQGRPSSSSCRRSDTLGASRVDTLESGSAGVRLVRTHRRSAAFARPAAGGPVSVPAGA</sequence>
<evidence type="ECO:0000313" key="2">
    <source>
        <dbReference type="EMBL" id="ANB18812.1"/>
    </source>
</evidence>
<name>A0A167H434_9GAMM</name>
<evidence type="ECO:0000313" key="3">
    <source>
        <dbReference type="Proteomes" id="UP000076830"/>
    </source>
</evidence>
<accession>A0A167H434</accession>
<protein>
    <submittedName>
        <fullName evidence="2">Uncharacterized protein</fullName>
    </submittedName>
</protein>
<keyword evidence="3" id="KW-1185">Reference proteome</keyword>
<feature type="region of interest" description="Disordered" evidence="1">
    <location>
        <begin position="73"/>
        <end position="92"/>
    </location>
</feature>
<proteinExistence type="predicted"/>
<dbReference type="STRING" id="1300342.I596_2818"/>
<organism evidence="2 3">
    <name type="scientific">Dokdonella koreensis DS-123</name>
    <dbReference type="NCBI Taxonomy" id="1300342"/>
    <lineage>
        <taxon>Bacteria</taxon>
        <taxon>Pseudomonadati</taxon>
        <taxon>Pseudomonadota</taxon>
        <taxon>Gammaproteobacteria</taxon>
        <taxon>Lysobacterales</taxon>
        <taxon>Rhodanobacteraceae</taxon>
        <taxon>Dokdonella</taxon>
    </lineage>
</organism>
<dbReference type="Proteomes" id="UP000076830">
    <property type="component" value="Chromosome"/>
</dbReference>